<dbReference type="GO" id="GO:0004321">
    <property type="term" value="F:fatty-acyl-CoA synthase activity"/>
    <property type="evidence" value="ECO:0007669"/>
    <property type="project" value="UniProtKB-EC"/>
</dbReference>
<dbReference type="EC" id="2.3.1.86" evidence="1"/>
<accession>A0A3A2Z5Y4</accession>
<evidence type="ECO:0000256" key="2">
    <source>
        <dbReference type="ARBA" id="ARBA00022679"/>
    </source>
</evidence>
<name>A0A3A2Z5Y4_9EURO</name>
<dbReference type="Proteomes" id="UP000266188">
    <property type="component" value="Unassembled WGS sequence"/>
</dbReference>
<dbReference type="InterPro" id="IPR050830">
    <property type="entry name" value="Fungal_FAS"/>
</dbReference>
<dbReference type="PANTHER" id="PTHR10982">
    <property type="entry name" value="MALONYL COA-ACYL CARRIER PROTEIN TRANSACYLASE"/>
    <property type="match status" value="1"/>
</dbReference>
<dbReference type="PANTHER" id="PTHR10982:SF21">
    <property type="entry name" value="FATTY ACID SYNTHASE SUBUNIT BETA"/>
    <property type="match status" value="1"/>
</dbReference>
<keyword evidence="6" id="KW-1185">Reference proteome</keyword>
<organism evidence="5 6">
    <name type="scientific">Aspergillus sclerotialis</name>
    <dbReference type="NCBI Taxonomy" id="2070753"/>
    <lineage>
        <taxon>Eukaryota</taxon>
        <taxon>Fungi</taxon>
        <taxon>Dikarya</taxon>
        <taxon>Ascomycota</taxon>
        <taxon>Pezizomycotina</taxon>
        <taxon>Eurotiomycetes</taxon>
        <taxon>Eurotiomycetidae</taxon>
        <taxon>Eurotiales</taxon>
        <taxon>Aspergillaceae</taxon>
        <taxon>Aspergillus</taxon>
        <taxon>Aspergillus subgen. Polypaecilum</taxon>
    </lineage>
</organism>
<evidence type="ECO:0000313" key="6">
    <source>
        <dbReference type="Proteomes" id="UP000266188"/>
    </source>
</evidence>
<evidence type="ECO:0000256" key="3">
    <source>
        <dbReference type="ARBA" id="ARBA00023268"/>
    </source>
</evidence>
<keyword evidence="3" id="KW-0511">Multifunctional enzyme</keyword>
<reference evidence="6" key="1">
    <citation type="submission" date="2017-02" db="EMBL/GenBank/DDBJ databases">
        <authorList>
            <person name="Tafer H."/>
            <person name="Lopandic K."/>
        </authorList>
    </citation>
    <scope>NUCLEOTIDE SEQUENCE [LARGE SCALE GENOMIC DNA]</scope>
    <source>
        <strain evidence="6">CBS 366.77</strain>
    </source>
</reference>
<feature type="non-terminal residue" evidence="5">
    <location>
        <position position="67"/>
    </location>
</feature>
<dbReference type="EMBL" id="MVGC01002851">
    <property type="protein sequence ID" value="RJE16757.1"/>
    <property type="molecule type" value="Genomic_DNA"/>
</dbReference>
<protein>
    <recommendedName>
        <fullName evidence="1">fatty-acyl-CoA synthase system</fullName>
        <ecNumber evidence="1">2.3.1.86</ecNumber>
    </recommendedName>
</protein>
<dbReference type="OrthoDB" id="5340391at2759"/>
<proteinExistence type="predicted"/>
<sequence length="67" mass="7509">MQYVCAGDLRALDCLTNLLNYLKTQNIDIPALMQSMSLEDVKSHLGKIIGECMKQTESKPKPVALER</sequence>
<evidence type="ECO:0000256" key="1">
    <source>
        <dbReference type="ARBA" id="ARBA00012878"/>
    </source>
</evidence>
<dbReference type="AlphaFoldDB" id="A0A3A2Z5Y4"/>
<evidence type="ECO:0000313" key="5">
    <source>
        <dbReference type="EMBL" id="RJE16757.1"/>
    </source>
</evidence>
<dbReference type="Gene3D" id="3.30.70.3330">
    <property type="match status" value="1"/>
</dbReference>
<comment type="catalytic activity">
    <reaction evidence="4">
        <text>acetyl-CoA + n malonyl-CoA + 2n NADPH + 4n H(+) = a long-chain-acyl-CoA + n CoA + n CO2 + 2n NADP(+).</text>
        <dbReference type="EC" id="2.3.1.86"/>
    </reaction>
</comment>
<dbReference type="STRING" id="2070753.A0A3A2Z5Y4"/>
<comment type="caution">
    <text evidence="5">The sequence shown here is derived from an EMBL/GenBank/DDBJ whole genome shotgun (WGS) entry which is preliminary data.</text>
</comment>
<keyword evidence="2" id="KW-0808">Transferase</keyword>
<evidence type="ECO:0000256" key="4">
    <source>
        <dbReference type="ARBA" id="ARBA00048237"/>
    </source>
</evidence>
<gene>
    <name evidence="5" type="ORF">PHISCL_10906</name>
</gene>